<evidence type="ECO:0000256" key="5">
    <source>
        <dbReference type="ARBA" id="ARBA00023004"/>
    </source>
</evidence>
<evidence type="ECO:0000313" key="9">
    <source>
        <dbReference type="Proteomes" id="UP001354931"/>
    </source>
</evidence>
<evidence type="ECO:0000256" key="7">
    <source>
        <dbReference type="RuleBase" id="RU000461"/>
    </source>
</evidence>
<dbReference type="SUPFAM" id="SSF48264">
    <property type="entry name" value="Cytochrome P450"/>
    <property type="match status" value="1"/>
</dbReference>
<dbReference type="InterPro" id="IPR036396">
    <property type="entry name" value="Cyt_P450_sf"/>
</dbReference>
<name>A0ABU6F1J1_9ACTN</name>
<dbReference type="Gene3D" id="1.10.630.10">
    <property type="entry name" value="Cytochrome P450"/>
    <property type="match status" value="1"/>
</dbReference>
<evidence type="ECO:0000256" key="2">
    <source>
        <dbReference type="ARBA" id="ARBA00022617"/>
    </source>
</evidence>
<dbReference type="Proteomes" id="UP001354931">
    <property type="component" value="Unassembled WGS sequence"/>
</dbReference>
<keyword evidence="3 7" id="KW-0479">Metal-binding</keyword>
<sequence>MTVTTEAPIPAGTPLLGSMLDLKRDALGTFLRARETHGDVVKFLAGPPGLRRTMYGLFSAEAAQQVLATESANFRKDNYFYEVLRSTFGNGLLTSQDDTYMRQRRLIQPLFTPRGIRAYDTAITGEAAATAEGWRGQDVVDVAEEMERFTLRAVARILFGADIDTAVPAVRRFFPEISETSLRRAYGAGIVKPTWPTPRNRRFDSACEELYAVCDTLIAERRAADEPGGDLLGLLIKARTEDGETLSPDEIRDQVLVFLLAGHETTSTSLTFALHLLGRNPDAQKRMHEEIDAVLTEGRPPQAGDLDRMPYTERVIKEAMRLYPAAAATGRQAVADTEVDGVHIPAGSDVTVSAYVTHRDPAYWPDPMRFDPDRFLPEAEQSRHRYAWMPFGGGPRACIGAQFAMLESVLGLAVLLQAYEVEAVDDREIATAFGITMRPAEPVRLRLTPRS</sequence>
<evidence type="ECO:0000256" key="1">
    <source>
        <dbReference type="ARBA" id="ARBA00010617"/>
    </source>
</evidence>
<accession>A0ABU6F1J1</accession>
<dbReference type="RefSeq" id="WP_326015549.1">
    <property type="nucleotide sequence ID" value="NZ_JAOZYC010000082.1"/>
</dbReference>
<evidence type="ECO:0000313" key="8">
    <source>
        <dbReference type="EMBL" id="MEB8337880.1"/>
    </source>
</evidence>
<dbReference type="EMBL" id="JAOZYC010000082">
    <property type="protein sequence ID" value="MEB8337880.1"/>
    <property type="molecule type" value="Genomic_DNA"/>
</dbReference>
<keyword evidence="6 7" id="KW-0503">Monooxygenase</keyword>
<dbReference type="PANTHER" id="PTHR24291">
    <property type="entry name" value="CYTOCHROME P450 FAMILY 4"/>
    <property type="match status" value="1"/>
</dbReference>
<comment type="caution">
    <text evidence="8">The sequence shown here is derived from an EMBL/GenBank/DDBJ whole genome shotgun (WGS) entry which is preliminary data.</text>
</comment>
<gene>
    <name evidence="8" type="ORF">OKJ99_10215</name>
</gene>
<evidence type="ECO:0000256" key="3">
    <source>
        <dbReference type="ARBA" id="ARBA00022723"/>
    </source>
</evidence>
<keyword evidence="4 7" id="KW-0560">Oxidoreductase</keyword>
<keyword evidence="2 7" id="KW-0349">Heme</keyword>
<dbReference type="PROSITE" id="PS00086">
    <property type="entry name" value="CYTOCHROME_P450"/>
    <property type="match status" value="1"/>
</dbReference>
<reference evidence="8 9" key="1">
    <citation type="submission" date="2022-10" db="EMBL/GenBank/DDBJ databases">
        <authorList>
            <person name="Xie J."/>
            <person name="Shen N."/>
        </authorList>
    </citation>
    <scope>NUCLEOTIDE SEQUENCE [LARGE SCALE GENOMIC DNA]</scope>
    <source>
        <strain evidence="8 9">YIM65594</strain>
    </source>
</reference>
<dbReference type="InterPro" id="IPR002401">
    <property type="entry name" value="Cyt_P450_E_grp-I"/>
</dbReference>
<proteinExistence type="inferred from homology"/>
<dbReference type="InterPro" id="IPR050196">
    <property type="entry name" value="Cytochrome_P450_Monoox"/>
</dbReference>
<dbReference type="PANTHER" id="PTHR24291:SF50">
    <property type="entry name" value="BIFUNCTIONAL ALBAFLAVENONE MONOOXYGENASE_TERPENE SYNTHASE"/>
    <property type="match status" value="1"/>
</dbReference>
<organism evidence="8 9">
    <name type="scientific">Streptomyces endophyticus</name>
    <dbReference type="NCBI Taxonomy" id="714166"/>
    <lineage>
        <taxon>Bacteria</taxon>
        <taxon>Bacillati</taxon>
        <taxon>Actinomycetota</taxon>
        <taxon>Actinomycetes</taxon>
        <taxon>Kitasatosporales</taxon>
        <taxon>Streptomycetaceae</taxon>
        <taxon>Streptomyces</taxon>
    </lineage>
</organism>
<protein>
    <submittedName>
        <fullName evidence="8">Cytochrome P450</fullName>
    </submittedName>
</protein>
<dbReference type="PRINTS" id="PR00463">
    <property type="entry name" value="EP450I"/>
</dbReference>
<dbReference type="Pfam" id="PF00067">
    <property type="entry name" value="p450"/>
    <property type="match status" value="1"/>
</dbReference>
<dbReference type="InterPro" id="IPR001128">
    <property type="entry name" value="Cyt_P450"/>
</dbReference>
<dbReference type="PRINTS" id="PR00385">
    <property type="entry name" value="P450"/>
</dbReference>
<keyword evidence="9" id="KW-1185">Reference proteome</keyword>
<evidence type="ECO:0000256" key="6">
    <source>
        <dbReference type="ARBA" id="ARBA00023033"/>
    </source>
</evidence>
<evidence type="ECO:0000256" key="4">
    <source>
        <dbReference type="ARBA" id="ARBA00023002"/>
    </source>
</evidence>
<dbReference type="InterPro" id="IPR017972">
    <property type="entry name" value="Cyt_P450_CS"/>
</dbReference>
<comment type="similarity">
    <text evidence="1 7">Belongs to the cytochrome P450 family.</text>
</comment>
<keyword evidence="5 7" id="KW-0408">Iron</keyword>
<dbReference type="CDD" id="cd20620">
    <property type="entry name" value="CYP132-like"/>
    <property type="match status" value="1"/>
</dbReference>